<dbReference type="RefSeq" id="WP_207222586.1">
    <property type="nucleotide sequence ID" value="NZ_SGWQ01000003.1"/>
</dbReference>
<dbReference type="EMBL" id="SGWQ01000003">
    <property type="protein sequence ID" value="RZS40871.1"/>
    <property type="molecule type" value="Genomic_DNA"/>
</dbReference>
<evidence type="ECO:0000256" key="4">
    <source>
        <dbReference type="PROSITE-ProRule" id="PRU00335"/>
    </source>
</evidence>
<evidence type="ECO:0000256" key="3">
    <source>
        <dbReference type="ARBA" id="ARBA00023163"/>
    </source>
</evidence>
<dbReference type="GO" id="GO:0000976">
    <property type="term" value="F:transcription cis-regulatory region binding"/>
    <property type="evidence" value="ECO:0007669"/>
    <property type="project" value="TreeGrafter"/>
</dbReference>
<dbReference type="InterPro" id="IPR001647">
    <property type="entry name" value="HTH_TetR"/>
</dbReference>
<dbReference type="SUPFAM" id="SSF46689">
    <property type="entry name" value="Homeodomain-like"/>
    <property type="match status" value="1"/>
</dbReference>
<dbReference type="InterPro" id="IPR050109">
    <property type="entry name" value="HTH-type_TetR-like_transc_reg"/>
</dbReference>
<protein>
    <submittedName>
        <fullName evidence="6">TetR family transcriptional regulator</fullName>
    </submittedName>
</protein>
<name>A0A4Q7KXY8_9PSEU</name>
<dbReference type="SUPFAM" id="SSF48498">
    <property type="entry name" value="Tetracyclin repressor-like, C-terminal domain"/>
    <property type="match status" value="1"/>
</dbReference>
<dbReference type="Proteomes" id="UP000294257">
    <property type="component" value="Unassembled WGS sequence"/>
</dbReference>
<keyword evidence="1" id="KW-0805">Transcription regulation</keyword>
<dbReference type="GO" id="GO:0003700">
    <property type="term" value="F:DNA-binding transcription factor activity"/>
    <property type="evidence" value="ECO:0007669"/>
    <property type="project" value="TreeGrafter"/>
</dbReference>
<keyword evidence="3" id="KW-0804">Transcription</keyword>
<dbReference type="Gene3D" id="1.10.357.10">
    <property type="entry name" value="Tetracycline Repressor, domain 2"/>
    <property type="match status" value="1"/>
</dbReference>
<dbReference type="InterPro" id="IPR036271">
    <property type="entry name" value="Tet_transcr_reg_TetR-rel_C_sf"/>
</dbReference>
<sequence>MPRLSRAESQARNRERVLEAARELFLRDGYQATSLAAVADAAGFSTGVVYSNFASKAELALPVLREIQTDQFAALLTAIGPDKAPESRLDGLRRWTEDTMNSGWPRLELEFALDARTDTTLVAAESDRQRVAVDAVAEAIRVQLPGRLAESLPVHALADAVLNLAYGIAVRRLIDPNVNANSAIDLLRPLLAFLEPS</sequence>
<feature type="DNA-binding region" description="H-T-H motif" evidence="4">
    <location>
        <begin position="34"/>
        <end position="53"/>
    </location>
</feature>
<gene>
    <name evidence="6" type="ORF">EV193_103185</name>
</gene>
<dbReference type="Pfam" id="PF00440">
    <property type="entry name" value="TetR_N"/>
    <property type="match status" value="1"/>
</dbReference>
<evidence type="ECO:0000256" key="1">
    <source>
        <dbReference type="ARBA" id="ARBA00023015"/>
    </source>
</evidence>
<organism evidence="6 7">
    <name type="scientific">Herbihabitans rhizosphaerae</name>
    <dbReference type="NCBI Taxonomy" id="1872711"/>
    <lineage>
        <taxon>Bacteria</taxon>
        <taxon>Bacillati</taxon>
        <taxon>Actinomycetota</taxon>
        <taxon>Actinomycetes</taxon>
        <taxon>Pseudonocardiales</taxon>
        <taxon>Pseudonocardiaceae</taxon>
        <taxon>Herbihabitans</taxon>
    </lineage>
</organism>
<proteinExistence type="predicted"/>
<evidence type="ECO:0000259" key="5">
    <source>
        <dbReference type="PROSITE" id="PS50977"/>
    </source>
</evidence>
<dbReference type="AlphaFoldDB" id="A0A4Q7KXY8"/>
<dbReference type="PANTHER" id="PTHR30055:SF234">
    <property type="entry name" value="HTH-TYPE TRANSCRIPTIONAL REGULATOR BETI"/>
    <property type="match status" value="1"/>
</dbReference>
<reference evidence="6 7" key="1">
    <citation type="submission" date="2019-02" db="EMBL/GenBank/DDBJ databases">
        <title>Genomic Encyclopedia of Type Strains, Phase IV (KMG-IV): sequencing the most valuable type-strain genomes for metagenomic binning, comparative biology and taxonomic classification.</title>
        <authorList>
            <person name="Goeker M."/>
        </authorList>
    </citation>
    <scope>NUCLEOTIDE SEQUENCE [LARGE SCALE GENOMIC DNA]</scope>
    <source>
        <strain evidence="6 7">DSM 101727</strain>
    </source>
</reference>
<evidence type="ECO:0000313" key="7">
    <source>
        <dbReference type="Proteomes" id="UP000294257"/>
    </source>
</evidence>
<keyword evidence="2 4" id="KW-0238">DNA-binding</keyword>
<feature type="domain" description="HTH tetR-type" evidence="5">
    <location>
        <begin position="11"/>
        <end position="71"/>
    </location>
</feature>
<dbReference type="InterPro" id="IPR009057">
    <property type="entry name" value="Homeodomain-like_sf"/>
</dbReference>
<evidence type="ECO:0000256" key="2">
    <source>
        <dbReference type="ARBA" id="ARBA00023125"/>
    </source>
</evidence>
<dbReference type="PRINTS" id="PR00455">
    <property type="entry name" value="HTHTETR"/>
</dbReference>
<keyword evidence="7" id="KW-1185">Reference proteome</keyword>
<dbReference type="PROSITE" id="PS50977">
    <property type="entry name" value="HTH_TETR_2"/>
    <property type="match status" value="1"/>
</dbReference>
<evidence type="ECO:0000313" key="6">
    <source>
        <dbReference type="EMBL" id="RZS40871.1"/>
    </source>
</evidence>
<dbReference type="PANTHER" id="PTHR30055">
    <property type="entry name" value="HTH-TYPE TRANSCRIPTIONAL REGULATOR RUTR"/>
    <property type="match status" value="1"/>
</dbReference>
<accession>A0A4Q7KXY8</accession>
<comment type="caution">
    <text evidence="6">The sequence shown here is derived from an EMBL/GenBank/DDBJ whole genome shotgun (WGS) entry which is preliminary data.</text>
</comment>